<accession>A0A1I8AS34</accession>
<feature type="compositionally biased region" description="Acidic residues" evidence="1">
    <location>
        <begin position="93"/>
        <end position="102"/>
    </location>
</feature>
<keyword evidence="2" id="KW-1185">Reference proteome</keyword>
<feature type="compositionally biased region" description="Basic and acidic residues" evidence="1">
    <location>
        <begin position="76"/>
        <end position="92"/>
    </location>
</feature>
<dbReference type="AlphaFoldDB" id="A0A1I8AS34"/>
<name>A0A1I8AS34_9BILA</name>
<dbReference type="Proteomes" id="UP000095287">
    <property type="component" value="Unplaced"/>
</dbReference>
<organism evidence="2 3">
    <name type="scientific">Steinernema glaseri</name>
    <dbReference type="NCBI Taxonomy" id="37863"/>
    <lineage>
        <taxon>Eukaryota</taxon>
        <taxon>Metazoa</taxon>
        <taxon>Ecdysozoa</taxon>
        <taxon>Nematoda</taxon>
        <taxon>Chromadorea</taxon>
        <taxon>Rhabditida</taxon>
        <taxon>Tylenchina</taxon>
        <taxon>Panagrolaimomorpha</taxon>
        <taxon>Strongyloidoidea</taxon>
        <taxon>Steinernematidae</taxon>
        <taxon>Steinernema</taxon>
    </lineage>
</organism>
<feature type="region of interest" description="Disordered" evidence="1">
    <location>
        <begin position="1"/>
        <end position="140"/>
    </location>
</feature>
<evidence type="ECO:0000256" key="1">
    <source>
        <dbReference type="SAM" id="MobiDB-lite"/>
    </source>
</evidence>
<feature type="compositionally biased region" description="Basic residues" evidence="1">
    <location>
        <begin position="65"/>
        <end position="75"/>
    </location>
</feature>
<feature type="compositionally biased region" description="Basic and acidic residues" evidence="1">
    <location>
        <begin position="42"/>
        <end position="61"/>
    </location>
</feature>
<feature type="compositionally biased region" description="Basic and acidic residues" evidence="1">
    <location>
        <begin position="114"/>
        <end position="129"/>
    </location>
</feature>
<protein>
    <submittedName>
        <fullName evidence="3">Uncharacterized protein</fullName>
    </submittedName>
</protein>
<reference evidence="3" key="1">
    <citation type="submission" date="2016-11" db="UniProtKB">
        <authorList>
            <consortium name="WormBaseParasite"/>
        </authorList>
    </citation>
    <scope>IDENTIFICATION</scope>
</reference>
<feature type="compositionally biased region" description="Low complexity" evidence="1">
    <location>
        <begin position="130"/>
        <end position="140"/>
    </location>
</feature>
<feature type="compositionally biased region" description="Low complexity" evidence="1">
    <location>
        <begin position="1"/>
        <end position="24"/>
    </location>
</feature>
<proteinExistence type="predicted"/>
<evidence type="ECO:0000313" key="2">
    <source>
        <dbReference type="Proteomes" id="UP000095287"/>
    </source>
</evidence>
<sequence>MGSAKNSVNSSSAQRRRSSVAANAKIASYRARMMSLRNSPRRKAELESAESEEQKPRRATEGSRTARRGRGRGRRATVESRHAVKARERSSREEEDEEEEEMAPPRTKFVSAKQEAEKVKKAEVMDDSKSISSVSSVTTSADEEDEKASLLRFGFDDPSNQFGFGHWVRPWHCLVGCSAFGSWCFSEVLSFKVDWIGHGTVYSFPPASYASKLP</sequence>
<evidence type="ECO:0000313" key="3">
    <source>
        <dbReference type="WBParaSite" id="L893_g8642.t1"/>
    </source>
</evidence>
<dbReference type="WBParaSite" id="L893_g8642.t1">
    <property type="protein sequence ID" value="L893_g8642.t1"/>
    <property type="gene ID" value="L893_g8642"/>
</dbReference>